<dbReference type="GO" id="GO:0008270">
    <property type="term" value="F:zinc ion binding"/>
    <property type="evidence" value="ECO:0007669"/>
    <property type="project" value="UniProtKB-KW"/>
</dbReference>
<protein>
    <submittedName>
        <fullName evidence="9">Nuclear receptor domain-containing protein</fullName>
    </submittedName>
</protein>
<reference evidence="9" key="1">
    <citation type="submission" date="2016-11" db="UniProtKB">
        <authorList>
            <consortium name="WormBaseParasite"/>
        </authorList>
    </citation>
    <scope>IDENTIFICATION</scope>
</reference>
<evidence type="ECO:0000256" key="4">
    <source>
        <dbReference type="ARBA" id="ARBA00023015"/>
    </source>
</evidence>
<dbReference type="GO" id="GO:0043565">
    <property type="term" value="F:sequence-specific DNA binding"/>
    <property type="evidence" value="ECO:0007669"/>
    <property type="project" value="InterPro"/>
</dbReference>
<evidence type="ECO:0000256" key="3">
    <source>
        <dbReference type="ARBA" id="ARBA00022833"/>
    </source>
</evidence>
<keyword evidence="4" id="KW-0805">Transcription regulation</keyword>
<sequence>MTSFNSFNNTTSDNEINNQINVINEKEGENSKNSEINNKLIKYSNNSKNNPKVSIFPTKCCICGHIASGYVYYNVKCCDVVNKCKSCRFDKCIIKGMDIKITQGKQTVDYYKIYAKIQQRRIELAEKGKYIEIYEKFIKNEEPIFFSVN</sequence>
<keyword evidence="5" id="KW-0238">DNA-binding</keyword>
<dbReference type="WBParaSite" id="MhA1_Contig2349.frz3.gene1">
    <property type="protein sequence ID" value="MhA1_Contig2349.frz3.gene1"/>
    <property type="gene ID" value="MhA1_Contig2349.frz3.gene1"/>
</dbReference>
<evidence type="ECO:0000259" key="7">
    <source>
        <dbReference type="SMART" id="SM00399"/>
    </source>
</evidence>
<keyword evidence="1" id="KW-0479">Metal-binding</keyword>
<keyword evidence="2" id="KW-0863">Zinc-finger</keyword>
<evidence type="ECO:0000313" key="9">
    <source>
        <dbReference type="WBParaSite" id="MhA1_Contig2349.frz3.gene1"/>
    </source>
</evidence>
<dbReference type="SUPFAM" id="SSF57716">
    <property type="entry name" value="Glucocorticoid receptor-like (DNA-binding domain)"/>
    <property type="match status" value="1"/>
</dbReference>
<dbReference type="InterPro" id="IPR001628">
    <property type="entry name" value="Znf_hrmn_rcpt"/>
</dbReference>
<keyword evidence="6" id="KW-0804">Transcription</keyword>
<evidence type="ECO:0000256" key="1">
    <source>
        <dbReference type="ARBA" id="ARBA00022723"/>
    </source>
</evidence>
<keyword evidence="3" id="KW-0862">Zinc</keyword>
<dbReference type="SMART" id="SM00399">
    <property type="entry name" value="ZnF_C4"/>
    <property type="match status" value="1"/>
</dbReference>
<dbReference type="GO" id="GO:0003700">
    <property type="term" value="F:DNA-binding transcription factor activity"/>
    <property type="evidence" value="ECO:0007669"/>
    <property type="project" value="InterPro"/>
</dbReference>
<evidence type="ECO:0000256" key="2">
    <source>
        <dbReference type="ARBA" id="ARBA00022771"/>
    </source>
</evidence>
<dbReference type="Proteomes" id="UP000095281">
    <property type="component" value="Unplaced"/>
</dbReference>
<keyword evidence="8" id="KW-1185">Reference proteome</keyword>
<evidence type="ECO:0000256" key="6">
    <source>
        <dbReference type="ARBA" id="ARBA00023163"/>
    </source>
</evidence>
<evidence type="ECO:0000256" key="5">
    <source>
        <dbReference type="ARBA" id="ARBA00023125"/>
    </source>
</evidence>
<proteinExistence type="predicted"/>
<feature type="domain" description="Nuclear receptor" evidence="7">
    <location>
        <begin position="57"/>
        <end position="100"/>
    </location>
</feature>
<dbReference type="AlphaFoldDB" id="A0A1I8BH00"/>
<evidence type="ECO:0000313" key="8">
    <source>
        <dbReference type="Proteomes" id="UP000095281"/>
    </source>
</evidence>
<accession>A0A1I8BH00</accession>
<organism evidence="8 9">
    <name type="scientific">Meloidogyne hapla</name>
    <name type="common">Root-knot nematode worm</name>
    <dbReference type="NCBI Taxonomy" id="6305"/>
    <lineage>
        <taxon>Eukaryota</taxon>
        <taxon>Metazoa</taxon>
        <taxon>Ecdysozoa</taxon>
        <taxon>Nematoda</taxon>
        <taxon>Chromadorea</taxon>
        <taxon>Rhabditida</taxon>
        <taxon>Tylenchina</taxon>
        <taxon>Tylenchomorpha</taxon>
        <taxon>Tylenchoidea</taxon>
        <taxon>Meloidogynidae</taxon>
        <taxon>Meloidogyninae</taxon>
        <taxon>Meloidogyne</taxon>
    </lineage>
</organism>
<name>A0A1I8BH00_MELHA</name>